<evidence type="ECO:0000313" key="3">
    <source>
        <dbReference type="Proteomes" id="UP000192907"/>
    </source>
</evidence>
<dbReference type="AlphaFoldDB" id="A0A1Y6CIW5"/>
<keyword evidence="3" id="KW-1185">Reference proteome</keyword>
<dbReference type="PROSITE" id="PS51257">
    <property type="entry name" value="PROKAR_LIPOPROTEIN"/>
    <property type="match status" value="1"/>
</dbReference>
<gene>
    <name evidence="2" type="ORF">SAMN06296036_11780</name>
</gene>
<protein>
    <submittedName>
        <fullName evidence="2">Uncharacterized protein</fullName>
    </submittedName>
</protein>
<evidence type="ECO:0000313" key="2">
    <source>
        <dbReference type="EMBL" id="SMF55128.1"/>
    </source>
</evidence>
<feature type="region of interest" description="Disordered" evidence="1">
    <location>
        <begin position="30"/>
        <end position="59"/>
    </location>
</feature>
<dbReference type="Proteomes" id="UP000192907">
    <property type="component" value="Unassembled WGS sequence"/>
</dbReference>
<evidence type="ECO:0000256" key="1">
    <source>
        <dbReference type="SAM" id="MobiDB-lite"/>
    </source>
</evidence>
<feature type="compositionally biased region" description="Pro residues" evidence="1">
    <location>
        <begin position="40"/>
        <end position="53"/>
    </location>
</feature>
<dbReference type="EMBL" id="FWZT01000017">
    <property type="protein sequence ID" value="SMF55128.1"/>
    <property type="molecule type" value="Genomic_DNA"/>
</dbReference>
<sequence length="116" mass="13036">MKVSFKVADSWLQTLVCIVLCFGSILSCSSDDDPAEPRPESPPNVDPQTPEGPGPGQQIRLTRKDCLDLSHIFSKEGVEELEKRYQDQKGPNSLTYRFSFTVNDDSTQTSECYFQL</sequence>
<proteinExistence type="predicted"/>
<dbReference type="STRING" id="1513793.SAMN06296036_11780"/>
<accession>A0A1Y6CIW5</accession>
<reference evidence="3" key="1">
    <citation type="submission" date="2017-04" db="EMBL/GenBank/DDBJ databases">
        <authorList>
            <person name="Varghese N."/>
            <person name="Submissions S."/>
        </authorList>
    </citation>
    <scope>NUCLEOTIDE SEQUENCE [LARGE SCALE GENOMIC DNA]</scope>
    <source>
        <strain evidence="3">RKEM611</strain>
    </source>
</reference>
<name>A0A1Y6CIW5_9BACT</name>
<organism evidence="2 3">
    <name type="scientific">Pseudobacteriovorax antillogorgiicola</name>
    <dbReference type="NCBI Taxonomy" id="1513793"/>
    <lineage>
        <taxon>Bacteria</taxon>
        <taxon>Pseudomonadati</taxon>
        <taxon>Bdellovibrionota</taxon>
        <taxon>Oligoflexia</taxon>
        <taxon>Oligoflexales</taxon>
        <taxon>Pseudobacteriovoracaceae</taxon>
        <taxon>Pseudobacteriovorax</taxon>
    </lineage>
</organism>